<comment type="caution">
    <text evidence="1">The sequence shown here is derived from an EMBL/GenBank/DDBJ whole genome shotgun (WGS) entry which is preliminary data.</text>
</comment>
<protein>
    <submittedName>
        <fullName evidence="2">Hypothetical_protein</fullName>
    </submittedName>
</protein>
<evidence type="ECO:0000313" key="2">
    <source>
        <dbReference type="EMBL" id="CAL5972094.1"/>
    </source>
</evidence>
<dbReference type="EMBL" id="CATOUU010000380">
    <property type="protein sequence ID" value="CAI9927176.1"/>
    <property type="molecule type" value="Genomic_DNA"/>
</dbReference>
<proteinExistence type="predicted"/>
<dbReference type="Proteomes" id="UP001642409">
    <property type="component" value="Unassembled WGS sequence"/>
</dbReference>
<gene>
    <name evidence="1" type="ORF">HINF_LOCUS14821</name>
    <name evidence="2" type="ORF">HINF_LOCUS1733</name>
</gene>
<accession>A0AA86TSN5</accession>
<evidence type="ECO:0000313" key="1">
    <source>
        <dbReference type="EMBL" id="CAI9927176.1"/>
    </source>
</evidence>
<sequence>MGKYVVCININIKTLFVQNKLKINFLYYIIQSSQNESGYTYPTVDTMWYQPHIVLKGKNKSIFKQTRTKFFSCNTGRSPYGTYQMNQDRKKLTLLRHCSPLQTQKHYALPLIRQSQDSYQPSQRLLQRQLSRLIMLVHVPNQLRLSEKAIQSDNP</sequence>
<dbReference type="AlphaFoldDB" id="A0AA86TSN5"/>
<name>A0AA86TSN5_9EUKA</name>
<organism evidence="1">
    <name type="scientific">Hexamita inflata</name>
    <dbReference type="NCBI Taxonomy" id="28002"/>
    <lineage>
        <taxon>Eukaryota</taxon>
        <taxon>Metamonada</taxon>
        <taxon>Diplomonadida</taxon>
        <taxon>Hexamitidae</taxon>
        <taxon>Hexamitinae</taxon>
        <taxon>Hexamita</taxon>
    </lineage>
</organism>
<keyword evidence="3" id="KW-1185">Reference proteome</keyword>
<dbReference type="EMBL" id="CAXDID020000003">
    <property type="protein sequence ID" value="CAL5972094.1"/>
    <property type="molecule type" value="Genomic_DNA"/>
</dbReference>
<evidence type="ECO:0000313" key="3">
    <source>
        <dbReference type="Proteomes" id="UP001642409"/>
    </source>
</evidence>
<reference evidence="1" key="1">
    <citation type="submission" date="2023-06" db="EMBL/GenBank/DDBJ databases">
        <authorList>
            <person name="Kurt Z."/>
        </authorList>
    </citation>
    <scope>NUCLEOTIDE SEQUENCE</scope>
</reference>
<reference evidence="2 3" key="2">
    <citation type="submission" date="2024-07" db="EMBL/GenBank/DDBJ databases">
        <authorList>
            <person name="Akdeniz Z."/>
        </authorList>
    </citation>
    <scope>NUCLEOTIDE SEQUENCE [LARGE SCALE GENOMIC DNA]</scope>
</reference>